<accession>A0AAQ3X697</accession>
<keyword evidence="3" id="KW-1185">Reference proteome</keyword>
<sequence>MAGASLAPGEAEATPNQRKRKAAAPAEDEDEAEAEELERELADLDRRTLEHIRGTATRLVTAAASHLAALRPPAPFEVSLASGTFADDKEQVEKLKILKSKMEANVADLPMVLEKMKDSISHWERLQNLNVNIHPVFQRKT</sequence>
<gene>
    <name evidence="2" type="ORF">U9M48_033440</name>
</gene>
<dbReference type="EMBL" id="CP144751">
    <property type="protein sequence ID" value="WVZ86691.1"/>
    <property type="molecule type" value="Genomic_DNA"/>
</dbReference>
<organism evidence="2 3">
    <name type="scientific">Paspalum notatum var. saurae</name>
    <dbReference type="NCBI Taxonomy" id="547442"/>
    <lineage>
        <taxon>Eukaryota</taxon>
        <taxon>Viridiplantae</taxon>
        <taxon>Streptophyta</taxon>
        <taxon>Embryophyta</taxon>
        <taxon>Tracheophyta</taxon>
        <taxon>Spermatophyta</taxon>
        <taxon>Magnoliopsida</taxon>
        <taxon>Liliopsida</taxon>
        <taxon>Poales</taxon>
        <taxon>Poaceae</taxon>
        <taxon>PACMAD clade</taxon>
        <taxon>Panicoideae</taxon>
        <taxon>Andropogonodae</taxon>
        <taxon>Paspaleae</taxon>
        <taxon>Paspalinae</taxon>
        <taxon>Paspalum</taxon>
    </lineage>
</organism>
<feature type="compositionally biased region" description="Acidic residues" evidence="1">
    <location>
        <begin position="26"/>
        <end position="38"/>
    </location>
</feature>
<feature type="region of interest" description="Disordered" evidence="1">
    <location>
        <begin position="1"/>
        <end position="38"/>
    </location>
</feature>
<reference evidence="2 3" key="1">
    <citation type="submission" date="2024-02" db="EMBL/GenBank/DDBJ databases">
        <title>High-quality chromosome-scale genome assembly of Pensacola bahiagrass (Paspalum notatum Flugge var. saurae).</title>
        <authorList>
            <person name="Vega J.M."/>
            <person name="Podio M."/>
            <person name="Orjuela J."/>
            <person name="Siena L.A."/>
            <person name="Pessino S.C."/>
            <person name="Combes M.C."/>
            <person name="Mariac C."/>
            <person name="Albertini E."/>
            <person name="Pupilli F."/>
            <person name="Ortiz J.P.A."/>
            <person name="Leblanc O."/>
        </authorList>
    </citation>
    <scope>NUCLEOTIDE SEQUENCE [LARGE SCALE GENOMIC DNA]</scope>
    <source>
        <strain evidence="2">R1</strain>
        <tissue evidence="2">Leaf</tissue>
    </source>
</reference>
<dbReference type="PANTHER" id="PTHR36045">
    <property type="entry name" value="OS04G0558500 PROTEIN"/>
    <property type="match status" value="1"/>
</dbReference>
<evidence type="ECO:0000313" key="2">
    <source>
        <dbReference type="EMBL" id="WVZ86691.1"/>
    </source>
</evidence>
<dbReference type="PANTHER" id="PTHR36045:SF2">
    <property type="entry name" value="OS04G0558500 PROTEIN"/>
    <property type="match status" value="1"/>
</dbReference>
<protein>
    <submittedName>
        <fullName evidence="2">Uncharacterized protein</fullName>
    </submittedName>
</protein>
<evidence type="ECO:0000256" key="1">
    <source>
        <dbReference type="SAM" id="MobiDB-lite"/>
    </source>
</evidence>
<dbReference type="Proteomes" id="UP001341281">
    <property type="component" value="Chromosome 07"/>
</dbReference>
<name>A0AAQ3X697_PASNO</name>
<dbReference type="AlphaFoldDB" id="A0AAQ3X697"/>
<proteinExistence type="predicted"/>
<evidence type="ECO:0000313" key="3">
    <source>
        <dbReference type="Proteomes" id="UP001341281"/>
    </source>
</evidence>